<feature type="compositionally biased region" description="Basic and acidic residues" evidence="5">
    <location>
        <begin position="26"/>
        <end position="46"/>
    </location>
</feature>
<dbReference type="PANTHER" id="PTHR10903:SF184">
    <property type="entry name" value="GTP-BINDING PROTEIN A"/>
    <property type="match status" value="1"/>
</dbReference>
<dbReference type="Proteomes" id="UP000189703">
    <property type="component" value="Unplaced"/>
</dbReference>
<dbReference type="GO" id="GO:0005525">
    <property type="term" value="F:GTP binding"/>
    <property type="evidence" value="ECO:0007669"/>
    <property type="project" value="UniProtKB-KW"/>
</dbReference>
<name>A0A1U8AAY2_NELNU</name>
<gene>
    <name evidence="8" type="primary">LOC104600966</name>
</gene>
<keyword evidence="4" id="KW-0175">Coiled coil</keyword>
<dbReference type="RefSeq" id="XP_010262443.1">
    <property type="nucleotide sequence ID" value="XM_010264141.2"/>
</dbReference>
<feature type="domain" description="AIG1-type G" evidence="6">
    <location>
        <begin position="58"/>
        <end position="264"/>
    </location>
</feature>
<dbReference type="Pfam" id="PF04548">
    <property type="entry name" value="AIG1"/>
    <property type="match status" value="1"/>
</dbReference>
<dbReference type="CDD" id="cd01852">
    <property type="entry name" value="AIG1"/>
    <property type="match status" value="1"/>
</dbReference>
<keyword evidence="2" id="KW-0547">Nucleotide-binding</keyword>
<dbReference type="SUPFAM" id="SSF52540">
    <property type="entry name" value="P-loop containing nucleoside triphosphate hydrolases"/>
    <property type="match status" value="1"/>
</dbReference>
<dbReference type="PROSITE" id="PS51720">
    <property type="entry name" value="G_AIG1"/>
    <property type="match status" value="1"/>
</dbReference>
<dbReference type="GeneID" id="104600966"/>
<dbReference type="InterPro" id="IPR006703">
    <property type="entry name" value="G_AIG1"/>
</dbReference>
<dbReference type="KEGG" id="nnu:104600966"/>
<dbReference type="FunFam" id="3.40.50.300:FF:000840">
    <property type="entry name" value="Immune-associated nucleotide-binding protein 9"/>
    <property type="match status" value="1"/>
</dbReference>
<dbReference type="OrthoDB" id="8954335at2759"/>
<protein>
    <submittedName>
        <fullName evidence="8">Immune-associated nucleotide-binding protein 8-like</fullName>
    </submittedName>
</protein>
<accession>A0A1U8AAY2</accession>
<organism evidence="7 8">
    <name type="scientific">Nelumbo nucifera</name>
    <name type="common">Sacred lotus</name>
    <dbReference type="NCBI Taxonomy" id="4432"/>
    <lineage>
        <taxon>Eukaryota</taxon>
        <taxon>Viridiplantae</taxon>
        <taxon>Streptophyta</taxon>
        <taxon>Embryophyta</taxon>
        <taxon>Tracheophyta</taxon>
        <taxon>Spermatophyta</taxon>
        <taxon>Magnoliopsida</taxon>
        <taxon>Proteales</taxon>
        <taxon>Nelumbonaceae</taxon>
        <taxon>Nelumbo</taxon>
    </lineage>
</organism>
<evidence type="ECO:0000256" key="1">
    <source>
        <dbReference type="ARBA" id="ARBA00008535"/>
    </source>
</evidence>
<dbReference type="STRING" id="4432.A0A1U8AAY2"/>
<keyword evidence="3" id="KW-0342">GTP-binding</keyword>
<evidence type="ECO:0000313" key="7">
    <source>
        <dbReference type="Proteomes" id="UP000189703"/>
    </source>
</evidence>
<proteinExistence type="inferred from homology"/>
<sequence length="323" mass="36411">MSLKEICNGLRCWFDKFRGAPNPRQMDSERRPEDTYTSPTKKETTRSTENYSASTTSNNALTMALLGNTGNGVSATGNSILKMPAFESKRSSGSVTSTSEMKDAVVDGKLVKVIDTPGLFNFLLRADFVVKEIVKCIESAKDGIHAVVVVLSVRSPYSKEEVTAIQGLKILFGDKISDYLIFVFTGGDELEDDQTLDDYLEDECPQPLKEFLKSYRDRTVLFDNKTKNDEKKDNQVKQFLSIVDTVVAKNGGKPYKNEFFVQLHERTDKTYEERLKEVRDKVASKLKQTISKLQQQLAEEKSDPELARETKALRMKLKDCAIL</sequence>
<keyword evidence="7" id="KW-1185">Reference proteome</keyword>
<dbReference type="Gene3D" id="3.40.50.300">
    <property type="entry name" value="P-loop containing nucleotide triphosphate hydrolases"/>
    <property type="match status" value="1"/>
</dbReference>
<feature type="region of interest" description="Disordered" evidence="5">
    <location>
        <begin position="18"/>
        <end position="54"/>
    </location>
</feature>
<dbReference type="PANTHER" id="PTHR10903">
    <property type="entry name" value="GTPASE, IMAP FAMILY MEMBER-RELATED"/>
    <property type="match status" value="1"/>
</dbReference>
<evidence type="ECO:0000313" key="8">
    <source>
        <dbReference type="RefSeq" id="XP_010262443.1"/>
    </source>
</evidence>
<dbReference type="AlphaFoldDB" id="A0A1U8AAY2"/>
<evidence type="ECO:0000256" key="4">
    <source>
        <dbReference type="SAM" id="Coils"/>
    </source>
</evidence>
<comment type="similarity">
    <text evidence="1">Belongs to the TRAFAC class TrmE-Era-EngA-EngB-Septin-like GTPase superfamily. AIG1/Toc34/Toc159-like paraseptin GTPase family. IAN subfamily.</text>
</comment>
<feature type="coiled-coil region" evidence="4">
    <location>
        <begin position="261"/>
        <end position="303"/>
    </location>
</feature>
<evidence type="ECO:0000256" key="5">
    <source>
        <dbReference type="SAM" id="MobiDB-lite"/>
    </source>
</evidence>
<dbReference type="OMA" id="CDEQEEV"/>
<dbReference type="InterPro" id="IPR045058">
    <property type="entry name" value="GIMA/IAN/Toc"/>
</dbReference>
<dbReference type="InterPro" id="IPR027417">
    <property type="entry name" value="P-loop_NTPase"/>
</dbReference>
<dbReference type="GO" id="GO:0003924">
    <property type="term" value="F:GTPase activity"/>
    <property type="evidence" value="ECO:0000318"/>
    <property type="project" value="GO_Central"/>
</dbReference>
<evidence type="ECO:0000256" key="2">
    <source>
        <dbReference type="ARBA" id="ARBA00022741"/>
    </source>
</evidence>
<evidence type="ECO:0000256" key="3">
    <source>
        <dbReference type="ARBA" id="ARBA00023134"/>
    </source>
</evidence>
<evidence type="ECO:0000259" key="6">
    <source>
        <dbReference type="PROSITE" id="PS51720"/>
    </source>
</evidence>
<reference evidence="8" key="1">
    <citation type="submission" date="2025-08" db="UniProtKB">
        <authorList>
            <consortium name="RefSeq"/>
        </authorList>
    </citation>
    <scope>IDENTIFICATION</scope>
</reference>
<dbReference type="eggNOG" id="ENOG502R7PE">
    <property type="taxonomic scope" value="Eukaryota"/>
</dbReference>